<gene>
    <name evidence="2" type="ORF">FTOL_11144</name>
</gene>
<feature type="domain" description="PD-(D/E)XK nuclease-like" evidence="1">
    <location>
        <begin position="48"/>
        <end position="119"/>
    </location>
</feature>
<dbReference type="AlphaFoldDB" id="A0AAE8SMP7"/>
<comment type="caution">
    <text evidence="2">The sequence shown here is derived from an EMBL/GenBank/DDBJ whole genome shotgun (WGS) entry which is preliminary data.</text>
</comment>
<proteinExistence type="predicted"/>
<sequence>MAPSVQVNDRFWPPLRSIDPQWLRILTIMSETQVSDIEALSPRAVEEQQLRNPKLKLLEFLPGVIVNGHEWWFTVTTFDGSRVKFYEKSALGSTNSTKEIYKLICNLQILRQWMEGTYWPWIRDLILECE</sequence>
<keyword evidence="3" id="KW-1185">Reference proteome</keyword>
<evidence type="ECO:0000313" key="3">
    <source>
        <dbReference type="Proteomes" id="UP001187734"/>
    </source>
</evidence>
<protein>
    <recommendedName>
        <fullName evidence="1">PD-(D/E)XK nuclease-like domain-containing protein</fullName>
    </recommendedName>
</protein>
<organism evidence="2 3">
    <name type="scientific">Fusarium torulosum</name>
    <dbReference type="NCBI Taxonomy" id="33205"/>
    <lineage>
        <taxon>Eukaryota</taxon>
        <taxon>Fungi</taxon>
        <taxon>Dikarya</taxon>
        <taxon>Ascomycota</taxon>
        <taxon>Pezizomycotina</taxon>
        <taxon>Sordariomycetes</taxon>
        <taxon>Hypocreomycetidae</taxon>
        <taxon>Hypocreales</taxon>
        <taxon>Nectriaceae</taxon>
        <taxon>Fusarium</taxon>
    </lineage>
</organism>
<reference evidence="2" key="1">
    <citation type="submission" date="2018-03" db="EMBL/GenBank/DDBJ databases">
        <authorList>
            <person name="Guldener U."/>
        </authorList>
    </citation>
    <scope>NUCLEOTIDE SEQUENCE</scope>
</reference>
<evidence type="ECO:0000313" key="2">
    <source>
        <dbReference type="EMBL" id="SPJ85363.1"/>
    </source>
</evidence>
<evidence type="ECO:0000259" key="1">
    <source>
        <dbReference type="Pfam" id="PF20516"/>
    </source>
</evidence>
<name>A0AAE8SMP7_9HYPO</name>
<dbReference type="EMBL" id="ONZP01000464">
    <property type="protein sequence ID" value="SPJ85363.1"/>
    <property type="molecule type" value="Genomic_DNA"/>
</dbReference>
<dbReference type="InterPro" id="IPR046797">
    <property type="entry name" value="PDDEXK_12"/>
</dbReference>
<accession>A0AAE8SMP7</accession>
<dbReference type="Proteomes" id="UP001187734">
    <property type="component" value="Unassembled WGS sequence"/>
</dbReference>
<dbReference type="Pfam" id="PF20516">
    <property type="entry name" value="PDDEXK_12"/>
    <property type="match status" value="1"/>
</dbReference>